<dbReference type="AlphaFoldDB" id="A0A1H4WM07"/>
<sequence>MISAPGSSAIHFWRLDAARHADSWDSGIGAELCGGRWNSKGVKAVYGSADPATAILEVAVHKGFAALDSVPHVLTGALIQDPSAIYRIDEHSIPNPNWLVPGIPSAGQQKFADQLLAEHPFVLVPSSVSRHSWNILINPLLAKGLYQVVIQERFGLDTRLNPPPRSVSGRPN</sequence>
<proteinExistence type="predicted"/>
<dbReference type="Pfam" id="PF08808">
    <property type="entry name" value="RES"/>
    <property type="match status" value="1"/>
</dbReference>
<reference evidence="3" key="1">
    <citation type="submission" date="2016-10" db="EMBL/GenBank/DDBJ databases">
        <authorList>
            <person name="Varghese N."/>
            <person name="Submissions S."/>
        </authorList>
    </citation>
    <scope>NUCLEOTIDE SEQUENCE [LARGE SCALE GENOMIC DNA]</scope>
    <source>
        <strain evidence="3">DSM 9751</strain>
    </source>
</reference>
<protein>
    <submittedName>
        <fullName evidence="2">RES domain-containing protein</fullName>
    </submittedName>
</protein>
<feature type="domain" description="RES" evidence="1">
    <location>
        <begin position="24"/>
        <end position="152"/>
    </location>
</feature>
<dbReference type="EMBL" id="FNTJ01000002">
    <property type="protein sequence ID" value="SEC94336.1"/>
    <property type="molecule type" value="Genomic_DNA"/>
</dbReference>
<evidence type="ECO:0000259" key="1">
    <source>
        <dbReference type="SMART" id="SM00953"/>
    </source>
</evidence>
<evidence type="ECO:0000313" key="3">
    <source>
        <dbReference type="Proteomes" id="UP000198982"/>
    </source>
</evidence>
<dbReference type="Proteomes" id="UP000198982">
    <property type="component" value="Unassembled WGS sequence"/>
</dbReference>
<accession>A0A1H4WM07</accession>
<gene>
    <name evidence="2" type="ORF">SAMN05216178_5491</name>
</gene>
<organism evidence="2 3">
    <name type="scientific">Pseudomonas saponiphila</name>
    <dbReference type="NCBI Taxonomy" id="556534"/>
    <lineage>
        <taxon>Bacteria</taxon>
        <taxon>Pseudomonadati</taxon>
        <taxon>Pseudomonadota</taxon>
        <taxon>Gammaproteobacteria</taxon>
        <taxon>Pseudomonadales</taxon>
        <taxon>Pseudomonadaceae</taxon>
        <taxon>Pseudomonas</taxon>
    </lineage>
</organism>
<dbReference type="RefSeq" id="WP_092319368.1">
    <property type="nucleotide sequence ID" value="NZ_FNTJ01000002.1"/>
</dbReference>
<dbReference type="SMART" id="SM00953">
    <property type="entry name" value="RES"/>
    <property type="match status" value="1"/>
</dbReference>
<evidence type="ECO:0000313" key="2">
    <source>
        <dbReference type="EMBL" id="SEC94336.1"/>
    </source>
</evidence>
<dbReference type="InterPro" id="IPR014914">
    <property type="entry name" value="RES_dom"/>
</dbReference>
<keyword evidence="3" id="KW-1185">Reference proteome</keyword>
<name>A0A1H4WM07_9PSED</name>